<feature type="binding site" evidence="12">
    <location>
        <position position="116"/>
    </location>
    <ligand>
        <name>(2R)-3-phosphoglycerate</name>
        <dbReference type="ChEBI" id="CHEBI:58272"/>
    </ligand>
</feature>
<proteinExistence type="inferred from homology"/>
<sequence>MRTVRELNAKDKRVLVRVDYNVPIKDGVVQDDTRIQASLPTLRHLLEQGAALILMSHLGRPKGVDDAYRMAPVAARLEALLQRPVRYVPSLPGADETHQALKDLRPGEVALLENVRFEPGETKNDPELARRYARLGDAFVLDAFGSAHRAHASVTGVARELPGYAGLLVEREVKALGKLLEDAPKPYWVVLGGAKISDKIGVIENLLPRVDGMIIGGAMAFTFIKAQGGRVGDSLVEEDKLELARELMRRAEAQGVQLLLPTDSVAATRIEAGAPSRVMPANAIEDGWMGLDIGPDTRQRFAQALQGAATVFWNGPMGVFEVPGFEQGTLAVAQAIAGLESAYTVVGGGDSVAAANRLGLAARFSHVSTGGGASLEFLERGTLPGLEVLQ</sequence>
<dbReference type="FunFam" id="3.40.50.1260:FF:000006">
    <property type="entry name" value="Phosphoglycerate kinase"/>
    <property type="match status" value="1"/>
</dbReference>
<protein>
    <recommendedName>
        <fullName evidence="6 11">Phosphoglycerate kinase</fullName>
        <ecNumber evidence="5 11">2.7.2.3</ecNumber>
    </recommendedName>
</protein>
<evidence type="ECO:0000313" key="16">
    <source>
        <dbReference type="Proteomes" id="UP000007030"/>
    </source>
</evidence>
<evidence type="ECO:0000256" key="8">
    <source>
        <dbReference type="ARBA" id="ARBA00022741"/>
    </source>
</evidence>
<dbReference type="GO" id="GO:0043531">
    <property type="term" value="F:ADP binding"/>
    <property type="evidence" value="ECO:0007669"/>
    <property type="project" value="TreeGrafter"/>
</dbReference>
<feature type="binding site" evidence="12">
    <location>
        <position position="34"/>
    </location>
    <ligand>
        <name>(2R)-3-phosphoglycerate</name>
        <dbReference type="ChEBI" id="CHEBI:58272"/>
    </ligand>
</feature>
<keyword evidence="16" id="KW-1185">Reference proteome</keyword>
<name>F2NQL2_MARHT</name>
<dbReference type="KEGG" id="mhd:Marky_1210"/>
<dbReference type="InterPro" id="IPR015911">
    <property type="entry name" value="Phosphoglycerate_kinase_CS"/>
</dbReference>
<comment type="similarity">
    <text evidence="3 11 14">Belongs to the phosphoglycerate kinase family.</text>
</comment>
<feature type="binding site" evidence="11 13">
    <location>
        <position position="199"/>
    </location>
    <ligand>
        <name>ATP</name>
        <dbReference type="ChEBI" id="CHEBI:30616"/>
    </ligand>
</feature>
<comment type="pathway">
    <text evidence="2 11">Carbohydrate degradation; glycolysis; pyruvate from D-glyceraldehyde 3-phosphate: step 2/5.</text>
</comment>
<evidence type="ECO:0000256" key="10">
    <source>
        <dbReference type="ARBA" id="ARBA00022840"/>
    </source>
</evidence>
<dbReference type="EMBL" id="CP002630">
    <property type="protein sequence ID" value="AEB11950.1"/>
    <property type="molecule type" value="Genomic_DNA"/>
</dbReference>
<dbReference type="Pfam" id="PF00162">
    <property type="entry name" value="PGK"/>
    <property type="match status" value="1"/>
</dbReference>
<evidence type="ECO:0000256" key="13">
    <source>
        <dbReference type="PIRSR" id="PIRSR000724-2"/>
    </source>
</evidence>
<dbReference type="UniPathway" id="UPA00109">
    <property type="reaction ID" value="UER00185"/>
</dbReference>
<evidence type="ECO:0000256" key="3">
    <source>
        <dbReference type="ARBA" id="ARBA00008982"/>
    </source>
</evidence>
<evidence type="ECO:0000256" key="11">
    <source>
        <dbReference type="HAMAP-Rule" id="MF_00145"/>
    </source>
</evidence>
<evidence type="ECO:0000256" key="5">
    <source>
        <dbReference type="ARBA" id="ARBA00013061"/>
    </source>
</evidence>
<dbReference type="PIRSF" id="PIRSF000724">
    <property type="entry name" value="Pgk"/>
    <property type="match status" value="1"/>
</dbReference>
<feature type="binding site" evidence="11">
    <location>
        <position position="116"/>
    </location>
    <ligand>
        <name>substrate</name>
    </ligand>
</feature>
<dbReference type="HOGENOM" id="CLU_025427_0_2_0"/>
<feature type="binding site" evidence="11 13">
    <location>
        <position position="321"/>
    </location>
    <ligand>
        <name>ATP</name>
        <dbReference type="ChEBI" id="CHEBI:30616"/>
    </ligand>
</feature>
<dbReference type="PRINTS" id="PR00477">
    <property type="entry name" value="PHGLYCKINASE"/>
</dbReference>
<comment type="catalytic activity">
    <reaction evidence="1 11 14">
        <text>(2R)-3-phosphoglycerate + ATP = (2R)-3-phospho-glyceroyl phosphate + ADP</text>
        <dbReference type="Rhea" id="RHEA:14801"/>
        <dbReference type="ChEBI" id="CHEBI:30616"/>
        <dbReference type="ChEBI" id="CHEBI:57604"/>
        <dbReference type="ChEBI" id="CHEBI:58272"/>
        <dbReference type="ChEBI" id="CHEBI:456216"/>
        <dbReference type="EC" id="2.7.2.3"/>
    </reaction>
</comment>
<keyword evidence="8 11" id="KW-0547">Nucleotide-binding</keyword>
<dbReference type="InterPro" id="IPR036043">
    <property type="entry name" value="Phosphoglycerate_kinase_sf"/>
</dbReference>
<dbReference type="EC" id="2.7.2.3" evidence="5 11"/>
<keyword evidence="9 11" id="KW-0418">Kinase</keyword>
<feature type="binding site" evidence="11 13">
    <location>
        <begin position="348"/>
        <end position="351"/>
    </location>
    <ligand>
        <name>ATP</name>
        <dbReference type="ChEBI" id="CHEBI:30616"/>
    </ligand>
</feature>
<evidence type="ECO:0000256" key="1">
    <source>
        <dbReference type="ARBA" id="ARBA00000642"/>
    </source>
</evidence>
<feature type="binding site" evidence="11 12">
    <location>
        <begin position="57"/>
        <end position="60"/>
    </location>
    <ligand>
        <name>substrate</name>
    </ligand>
</feature>
<dbReference type="Proteomes" id="UP000007030">
    <property type="component" value="Chromosome"/>
</dbReference>
<comment type="subunit">
    <text evidence="4 11">Monomer.</text>
</comment>
<dbReference type="Gene3D" id="3.40.50.1260">
    <property type="entry name" value="Phosphoglycerate kinase, N-terminal domain"/>
    <property type="match status" value="2"/>
</dbReference>
<dbReference type="AlphaFoldDB" id="F2NQL2"/>
<feature type="binding site" evidence="11 13">
    <location>
        <position position="290"/>
    </location>
    <ligand>
        <name>ATP</name>
        <dbReference type="ChEBI" id="CHEBI:30616"/>
    </ligand>
</feature>
<dbReference type="GO" id="GO:0004618">
    <property type="term" value="F:phosphoglycerate kinase activity"/>
    <property type="evidence" value="ECO:0007669"/>
    <property type="project" value="UniProtKB-UniRule"/>
</dbReference>
<keyword evidence="11" id="KW-0963">Cytoplasm</keyword>
<dbReference type="FunFam" id="3.40.50.1260:FF:000003">
    <property type="entry name" value="Phosphoglycerate kinase"/>
    <property type="match status" value="1"/>
</dbReference>
<evidence type="ECO:0000256" key="2">
    <source>
        <dbReference type="ARBA" id="ARBA00004838"/>
    </source>
</evidence>
<feature type="binding site" evidence="11">
    <location>
        <position position="149"/>
    </location>
    <ligand>
        <name>substrate</name>
    </ligand>
</feature>
<dbReference type="InterPro" id="IPR015824">
    <property type="entry name" value="Phosphoglycerate_kinase_N"/>
</dbReference>
<organism evidence="15 16">
    <name type="scientific">Marinithermus hydrothermalis (strain DSM 14884 / JCM 11576 / T1)</name>
    <dbReference type="NCBI Taxonomy" id="869210"/>
    <lineage>
        <taxon>Bacteria</taxon>
        <taxon>Thermotogati</taxon>
        <taxon>Deinococcota</taxon>
        <taxon>Deinococci</taxon>
        <taxon>Thermales</taxon>
        <taxon>Thermaceae</taxon>
        <taxon>Marinithermus</taxon>
    </lineage>
</organism>
<dbReference type="PANTHER" id="PTHR11406">
    <property type="entry name" value="PHOSPHOGLYCERATE KINASE"/>
    <property type="match status" value="1"/>
</dbReference>
<accession>F2NQL2</accession>
<feature type="binding site" evidence="11 12">
    <location>
        <begin position="19"/>
        <end position="21"/>
    </location>
    <ligand>
        <name>substrate</name>
    </ligand>
</feature>
<reference evidence="15 16" key="1">
    <citation type="journal article" date="2012" name="Stand. Genomic Sci.">
        <title>Complete genome sequence of the aerobic, heterotroph Marinithermus hydrothermalis type strain (T1(T)) from a deep-sea hydrothermal vent chimney.</title>
        <authorList>
            <person name="Copeland A."/>
            <person name="Gu W."/>
            <person name="Yasawong M."/>
            <person name="Lapidus A."/>
            <person name="Lucas S."/>
            <person name="Deshpande S."/>
            <person name="Pagani I."/>
            <person name="Tapia R."/>
            <person name="Cheng J.F."/>
            <person name="Goodwin L.A."/>
            <person name="Pitluck S."/>
            <person name="Liolios K."/>
            <person name="Ivanova N."/>
            <person name="Mavromatis K."/>
            <person name="Mikhailova N."/>
            <person name="Pati A."/>
            <person name="Chen A."/>
            <person name="Palaniappan K."/>
            <person name="Land M."/>
            <person name="Pan C."/>
            <person name="Brambilla E.M."/>
            <person name="Rohde M."/>
            <person name="Tindall B.J."/>
            <person name="Sikorski J."/>
            <person name="Goker M."/>
            <person name="Detter J.C."/>
            <person name="Bristow J."/>
            <person name="Eisen J.A."/>
            <person name="Markowitz V."/>
            <person name="Hugenholtz P."/>
            <person name="Kyrpides N.C."/>
            <person name="Klenk H.P."/>
            <person name="Woyke T."/>
        </authorList>
    </citation>
    <scope>NUCLEOTIDE SEQUENCE [LARGE SCALE GENOMIC DNA]</scope>
    <source>
        <strain evidence="16">DSM 14884 / JCM 11576 / T1</strain>
    </source>
</reference>
<dbReference type="HAMAP" id="MF_00145">
    <property type="entry name" value="Phosphoglyc_kinase"/>
    <property type="match status" value="1"/>
</dbReference>
<comment type="subcellular location">
    <subcellularLocation>
        <location evidence="11">Cytoplasm</location>
    </subcellularLocation>
</comment>
<dbReference type="PROSITE" id="PS00111">
    <property type="entry name" value="PGLYCERATE_KINASE"/>
    <property type="match status" value="1"/>
</dbReference>
<keyword evidence="10 11" id="KW-0067">ATP-binding</keyword>
<dbReference type="SUPFAM" id="SSF53748">
    <property type="entry name" value="Phosphoglycerate kinase"/>
    <property type="match status" value="1"/>
</dbReference>
<dbReference type="CDD" id="cd00318">
    <property type="entry name" value="Phosphoglycerate_kinase"/>
    <property type="match status" value="1"/>
</dbReference>
<evidence type="ECO:0000313" key="15">
    <source>
        <dbReference type="EMBL" id="AEB11950.1"/>
    </source>
</evidence>
<evidence type="ECO:0000256" key="12">
    <source>
        <dbReference type="PIRSR" id="PIRSR000724-1"/>
    </source>
</evidence>
<dbReference type="OrthoDB" id="9808460at2"/>
<dbReference type="GO" id="GO:0006096">
    <property type="term" value="P:glycolytic process"/>
    <property type="evidence" value="ECO:0007669"/>
    <property type="project" value="UniProtKB-UniRule"/>
</dbReference>
<gene>
    <name evidence="11" type="primary">pgk</name>
    <name evidence="15" type="ordered locus">Marky_1210</name>
</gene>
<evidence type="ECO:0000256" key="9">
    <source>
        <dbReference type="ARBA" id="ARBA00022777"/>
    </source>
</evidence>
<dbReference type="PANTHER" id="PTHR11406:SF23">
    <property type="entry name" value="PHOSPHOGLYCERATE KINASE 1, CHLOROPLASTIC-RELATED"/>
    <property type="match status" value="1"/>
</dbReference>
<dbReference type="GO" id="GO:0005829">
    <property type="term" value="C:cytosol"/>
    <property type="evidence" value="ECO:0007669"/>
    <property type="project" value="UniProtKB-ARBA"/>
</dbReference>
<dbReference type="InterPro" id="IPR001576">
    <property type="entry name" value="Phosphoglycerate_kinase"/>
</dbReference>
<dbReference type="GO" id="GO:0006094">
    <property type="term" value="P:gluconeogenesis"/>
    <property type="evidence" value="ECO:0007669"/>
    <property type="project" value="TreeGrafter"/>
</dbReference>
<dbReference type="GO" id="GO:0005524">
    <property type="term" value="F:ATP binding"/>
    <property type="evidence" value="ECO:0007669"/>
    <property type="project" value="UniProtKB-KW"/>
</dbReference>
<evidence type="ECO:0000256" key="6">
    <source>
        <dbReference type="ARBA" id="ARBA00016471"/>
    </source>
</evidence>
<dbReference type="STRING" id="869210.Marky_1210"/>
<dbReference type="RefSeq" id="WP_013703997.1">
    <property type="nucleotide sequence ID" value="NC_015387.1"/>
</dbReference>
<feature type="binding site" evidence="11">
    <location>
        <position position="34"/>
    </location>
    <ligand>
        <name>substrate</name>
    </ligand>
</feature>
<dbReference type="eggNOG" id="COG0126">
    <property type="taxonomic scope" value="Bacteria"/>
</dbReference>
<evidence type="ECO:0000256" key="14">
    <source>
        <dbReference type="RuleBase" id="RU000532"/>
    </source>
</evidence>
<keyword evidence="11" id="KW-0324">Glycolysis</keyword>
<feature type="binding site" evidence="12">
    <location>
        <position position="149"/>
    </location>
    <ligand>
        <name>(2R)-3-phosphoglycerate</name>
        <dbReference type="ChEBI" id="CHEBI:58272"/>
    </ligand>
</feature>
<evidence type="ECO:0000256" key="7">
    <source>
        <dbReference type="ARBA" id="ARBA00022679"/>
    </source>
</evidence>
<evidence type="ECO:0000256" key="4">
    <source>
        <dbReference type="ARBA" id="ARBA00011245"/>
    </source>
</evidence>
<keyword evidence="7 11" id="KW-0808">Transferase</keyword>